<dbReference type="RefSeq" id="WP_246158158.1">
    <property type="nucleotide sequence ID" value="NZ_BKAJ01000025.1"/>
</dbReference>
<feature type="binding site" evidence="3">
    <location>
        <position position="136"/>
    </location>
    <ligand>
        <name>substrate</name>
    </ligand>
</feature>
<evidence type="ECO:0000313" key="6">
    <source>
        <dbReference type="Proteomes" id="UP000321058"/>
    </source>
</evidence>
<keyword evidence="3" id="KW-0479">Metal-binding</keyword>
<keyword evidence="6" id="KW-1185">Reference proteome</keyword>
<evidence type="ECO:0000256" key="1">
    <source>
        <dbReference type="ARBA" id="ARBA00022801"/>
    </source>
</evidence>
<dbReference type="InterPro" id="IPR005511">
    <property type="entry name" value="SMP-30"/>
</dbReference>
<feature type="binding site" evidence="3">
    <location>
        <position position="49"/>
    </location>
    <ligand>
        <name>a divalent metal cation</name>
        <dbReference type="ChEBI" id="CHEBI:60240"/>
    </ligand>
</feature>
<reference evidence="5 6" key="1">
    <citation type="submission" date="2019-07" db="EMBL/GenBank/DDBJ databases">
        <title>Whole genome shotgun sequence of Reyranella soli NBRC 108950.</title>
        <authorList>
            <person name="Hosoyama A."/>
            <person name="Uohara A."/>
            <person name="Ohji S."/>
            <person name="Ichikawa N."/>
        </authorList>
    </citation>
    <scope>NUCLEOTIDE SEQUENCE [LARGE SCALE GENOMIC DNA]</scope>
    <source>
        <strain evidence="5 6">NBRC 108950</strain>
    </source>
</reference>
<dbReference type="EMBL" id="BKAJ01000025">
    <property type="protein sequence ID" value="GEP54203.1"/>
    <property type="molecule type" value="Genomic_DNA"/>
</dbReference>
<evidence type="ECO:0000313" key="5">
    <source>
        <dbReference type="EMBL" id="GEP54203.1"/>
    </source>
</evidence>
<feature type="binding site" evidence="3">
    <location>
        <position position="193"/>
    </location>
    <ligand>
        <name>a divalent metal cation</name>
        <dbReference type="ChEBI" id="CHEBI:60240"/>
    </ligand>
</feature>
<dbReference type="PANTHER" id="PTHR47572">
    <property type="entry name" value="LIPOPROTEIN-RELATED"/>
    <property type="match status" value="1"/>
</dbReference>
<organism evidence="5 6">
    <name type="scientific">Reyranella soli</name>
    <dbReference type="NCBI Taxonomy" id="1230389"/>
    <lineage>
        <taxon>Bacteria</taxon>
        <taxon>Pseudomonadati</taxon>
        <taxon>Pseudomonadota</taxon>
        <taxon>Alphaproteobacteria</taxon>
        <taxon>Hyphomicrobiales</taxon>
        <taxon>Reyranellaceae</taxon>
        <taxon>Reyranella</taxon>
    </lineage>
</organism>
<evidence type="ECO:0000256" key="2">
    <source>
        <dbReference type="PIRSR" id="PIRSR605511-1"/>
    </source>
</evidence>
<proteinExistence type="predicted"/>
<feature type="active site" description="Proton donor/acceptor" evidence="2">
    <location>
        <position position="240"/>
    </location>
</feature>
<keyword evidence="1" id="KW-0378">Hydrolase</keyword>
<dbReference type="InterPro" id="IPR013658">
    <property type="entry name" value="SGL"/>
</dbReference>
<dbReference type="SUPFAM" id="SSF63829">
    <property type="entry name" value="Calcium-dependent phosphotriesterase"/>
    <property type="match status" value="1"/>
</dbReference>
<comment type="caution">
    <text evidence="5">The sequence shown here is derived from an EMBL/GenBank/DDBJ whole genome shotgun (WGS) entry which is preliminary data.</text>
</comment>
<feature type="binding site" evidence="3">
    <location>
        <position position="240"/>
    </location>
    <ligand>
        <name>a divalent metal cation</name>
        <dbReference type="ChEBI" id="CHEBI:60240"/>
    </ligand>
</feature>
<sequence length="316" mass="34503">MSSNPSRWESSAPIRYPDPDIIVLDPRFRHLVVPMAAIERIATGFRFTEGPAYYGDGRYLLFSDIPNDALLRWDEITGAVATLRNPAGYPDGNTRDRQGRLITCELGSRTLTRTEHDGTVTVLASSFQNTRLTGPNDVVVKSDGSIWFSDNGAGIRGNYMGDKAPKEMPYRVYRLDPQSGALTIAVDDMERPNGLAFSPDEKKLYVVDTPDGPRSTRVYDVQGDKAVNGRLFFDGKGFADGIRIDTEGNVWAGFSGGEGEDGVAVFAPDGTLIGRILLPERCANLCFGGRKRNRLFMTASQSVYALYVEAIGVAGG</sequence>
<keyword evidence="3" id="KW-0862">Zinc</keyword>
<dbReference type="GO" id="GO:0016787">
    <property type="term" value="F:hydrolase activity"/>
    <property type="evidence" value="ECO:0007669"/>
    <property type="project" value="UniProtKB-KW"/>
</dbReference>
<protein>
    <submittedName>
        <fullName evidence="5">Gluconolactonase</fullName>
    </submittedName>
</protein>
<accession>A0A512N5J1</accession>
<evidence type="ECO:0000256" key="3">
    <source>
        <dbReference type="PIRSR" id="PIRSR605511-2"/>
    </source>
</evidence>
<dbReference type="AlphaFoldDB" id="A0A512N5J1"/>
<dbReference type="PANTHER" id="PTHR47572:SF4">
    <property type="entry name" value="LACTONASE DRP35"/>
    <property type="match status" value="1"/>
</dbReference>
<dbReference type="Pfam" id="PF08450">
    <property type="entry name" value="SGL"/>
    <property type="match status" value="1"/>
</dbReference>
<comment type="cofactor">
    <cofactor evidence="3">
        <name>Zn(2+)</name>
        <dbReference type="ChEBI" id="CHEBI:29105"/>
    </cofactor>
    <text evidence="3">Binds 1 divalent metal cation per subunit.</text>
</comment>
<gene>
    <name evidence="5" type="ORF">RSO01_13690</name>
</gene>
<dbReference type="InterPro" id="IPR051262">
    <property type="entry name" value="SMP-30/CGR1_Lactonase"/>
</dbReference>
<evidence type="ECO:0000259" key="4">
    <source>
        <dbReference type="Pfam" id="PF08450"/>
    </source>
</evidence>
<dbReference type="Proteomes" id="UP000321058">
    <property type="component" value="Unassembled WGS sequence"/>
</dbReference>
<dbReference type="InterPro" id="IPR011042">
    <property type="entry name" value="6-blade_b-propeller_TolB-like"/>
</dbReference>
<feature type="domain" description="SMP-30/Gluconolactonase/LRE-like region" evidence="4">
    <location>
        <begin position="47"/>
        <end position="300"/>
    </location>
</feature>
<dbReference type="PRINTS" id="PR01790">
    <property type="entry name" value="SMP30FAMILY"/>
</dbReference>
<dbReference type="GO" id="GO:0046872">
    <property type="term" value="F:metal ion binding"/>
    <property type="evidence" value="ECO:0007669"/>
    <property type="project" value="UniProtKB-KW"/>
</dbReference>
<name>A0A512N5J1_9HYPH</name>
<dbReference type="Gene3D" id="2.120.10.30">
    <property type="entry name" value="TolB, C-terminal domain"/>
    <property type="match status" value="1"/>
</dbReference>